<evidence type="ECO:0000259" key="1">
    <source>
        <dbReference type="Pfam" id="PF01927"/>
    </source>
</evidence>
<organism evidence="2 3">
    <name type="scientific">Streptantibioticus cattleyicolor (strain ATCC 35852 / DSM 46488 / JCM 4925 / NBRC 14057 / NRRL 8057)</name>
    <name type="common">Streptomyces cattleya</name>
    <dbReference type="NCBI Taxonomy" id="1003195"/>
    <lineage>
        <taxon>Bacteria</taxon>
        <taxon>Bacillati</taxon>
        <taxon>Actinomycetota</taxon>
        <taxon>Actinomycetes</taxon>
        <taxon>Kitasatosporales</taxon>
        <taxon>Streptomycetaceae</taxon>
        <taxon>Streptantibioticus</taxon>
    </lineage>
</organism>
<evidence type="ECO:0000313" key="3">
    <source>
        <dbReference type="Proteomes" id="UP000007842"/>
    </source>
</evidence>
<dbReference type="Proteomes" id="UP000007842">
    <property type="component" value="Chromosome"/>
</dbReference>
<evidence type="ECO:0000313" key="2">
    <source>
        <dbReference type="EMBL" id="AEW97369.1"/>
    </source>
</evidence>
<dbReference type="eggNOG" id="COG1656">
    <property type="taxonomic scope" value="Bacteria"/>
</dbReference>
<dbReference type="Pfam" id="PF01927">
    <property type="entry name" value="Mut7-C"/>
    <property type="match status" value="1"/>
</dbReference>
<feature type="domain" description="Mut7-C RNAse" evidence="1">
    <location>
        <begin position="6"/>
        <end position="67"/>
    </location>
</feature>
<sequence length="80" mass="8616">MLGRFAPTLAPWTRCTACNGSLVAADKDAVRDRLAHGTRRTYDVFAACPACDRVYWRGAHHARLQAMVAAAPAEFGTPVG</sequence>
<proteinExistence type="predicted"/>
<protein>
    <recommendedName>
        <fullName evidence="1">Mut7-C RNAse domain-containing protein</fullName>
    </recommendedName>
</protein>
<keyword evidence="3" id="KW-1185">Reference proteome</keyword>
<dbReference type="HOGENOM" id="CLU_2588126_0_0_11"/>
<dbReference type="EMBL" id="CP003219">
    <property type="protein sequence ID" value="AEW97369.1"/>
    <property type="molecule type" value="Genomic_DNA"/>
</dbReference>
<dbReference type="PANTHER" id="PTHR39081">
    <property type="entry name" value="MUT7-C DOMAIN-CONTAINING PROTEIN"/>
    <property type="match status" value="1"/>
</dbReference>
<dbReference type="OrthoDB" id="9797655at2"/>
<gene>
    <name evidence="2" type="ordered locus">SCATT_49980</name>
</gene>
<dbReference type="InterPro" id="IPR002782">
    <property type="entry name" value="Mut7-C_RNAse_dom"/>
</dbReference>
<accession>F8K0G7</accession>
<dbReference type="KEGG" id="sct:SCAT_5006"/>
<accession>G8X3J6</accession>
<dbReference type="PANTHER" id="PTHR39081:SF1">
    <property type="entry name" value="MUT7-C RNASE DOMAIN-CONTAINING PROTEIN"/>
    <property type="match status" value="1"/>
</dbReference>
<dbReference type="KEGG" id="scy:SCATT_49980"/>
<dbReference type="AlphaFoldDB" id="F8K0G7"/>
<name>F8K0G7_STREN</name>
<reference evidence="3" key="1">
    <citation type="submission" date="2011-12" db="EMBL/GenBank/DDBJ databases">
        <title>Complete genome sequence of Streptomyces cattleya strain DSM 46488.</title>
        <authorList>
            <person name="Ou H.-Y."/>
            <person name="Li P."/>
            <person name="Zhao C."/>
            <person name="O'Hagan D."/>
            <person name="Deng Z."/>
        </authorList>
    </citation>
    <scope>NUCLEOTIDE SEQUENCE [LARGE SCALE GENOMIC DNA]</scope>
    <source>
        <strain evidence="3">ATCC 35852 / DSM 46488 / JCM 4925 / NBRC 14057 / NRRL 8057</strain>
    </source>
</reference>